<accession>A0A2M8RY54</accession>
<evidence type="ECO:0000313" key="2">
    <source>
        <dbReference type="Proteomes" id="UP000230282"/>
    </source>
</evidence>
<dbReference type="EMBL" id="PHGZ01000004">
    <property type="protein sequence ID" value="PJG83812.1"/>
    <property type="molecule type" value="Genomic_DNA"/>
</dbReference>
<protein>
    <submittedName>
        <fullName evidence="1">DUF3168 domain-containing protein</fullName>
    </submittedName>
</protein>
<name>A0A2M8RY54_9PAST</name>
<comment type="caution">
    <text evidence="1">The sequence shown here is derived from an EMBL/GenBank/DDBJ whole genome shotgun (WGS) entry which is preliminary data.</text>
</comment>
<dbReference type="Proteomes" id="UP000230282">
    <property type="component" value="Unassembled WGS sequence"/>
</dbReference>
<dbReference type="AlphaFoldDB" id="A0A2M8RY54"/>
<keyword evidence="2" id="KW-1185">Reference proteome</keyword>
<organism evidence="1 2">
    <name type="scientific">Caviibacterium pharyngocola</name>
    <dbReference type="NCBI Taxonomy" id="28159"/>
    <lineage>
        <taxon>Bacteria</taxon>
        <taxon>Pseudomonadati</taxon>
        <taxon>Pseudomonadota</taxon>
        <taxon>Gammaproteobacteria</taxon>
        <taxon>Pasteurellales</taxon>
        <taxon>Pasteurellaceae</taxon>
        <taxon>Caviibacterium</taxon>
    </lineage>
</organism>
<dbReference type="RefSeq" id="WP_100295777.1">
    <property type="nucleotide sequence ID" value="NZ_PHGZ01000004.1"/>
</dbReference>
<dbReference type="Pfam" id="PF11367">
    <property type="entry name" value="Tail_completion_gp17"/>
    <property type="match status" value="1"/>
</dbReference>
<dbReference type="OrthoDB" id="9141476at2"/>
<proteinExistence type="predicted"/>
<sequence>MIQHNLFNALSPLVAGRCFYEVIPDTNTTYPVIVYQFPTITPNAALENGDLDDYQVQIDIYSNQVDDIFNLREALFEAVEDEFDFAERISDFSDYEPDTKLHRRVVMYQIAYGD</sequence>
<evidence type="ECO:0000313" key="1">
    <source>
        <dbReference type="EMBL" id="PJG83812.1"/>
    </source>
</evidence>
<gene>
    <name evidence="1" type="ORF">CVP04_01600</name>
</gene>
<reference evidence="1 2" key="1">
    <citation type="submission" date="2017-11" db="EMBL/GenBank/DDBJ databases">
        <title>Reclassification of Bisgaard taxon 5 as Caviibacterium pharyngocola gen. nov., sp. nov.</title>
        <authorList>
            <person name="Christensen H."/>
        </authorList>
    </citation>
    <scope>NUCLEOTIDE SEQUENCE [LARGE SCALE GENOMIC DNA]</scope>
    <source>
        <strain evidence="1 2">7_3</strain>
    </source>
</reference>
<dbReference type="InterPro" id="IPR021508">
    <property type="entry name" value="Gp17-like"/>
</dbReference>